<reference evidence="9" key="1">
    <citation type="submission" date="2022-03" db="EMBL/GenBank/DDBJ databases">
        <title>A functionally conserved STORR gene fusion in Papaver species that diverged 16.8 million years ago.</title>
        <authorList>
            <person name="Catania T."/>
        </authorList>
    </citation>
    <scope>NUCLEOTIDE SEQUENCE</scope>
    <source>
        <strain evidence="9">S-191538</strain>
    </source>
</reference>
<evidence type="ECO:0000256" key="4">
    <source>
        <dbReference type="ARBA" id="ARBA00022801"/>
    </source>
</evidence>
<name>A0AA41SDT1_PAPNU</name>
<dbReference type="GO" id="GO:0006508">
    <property type="term" value="P:proteolysis"/>
    <property type="evidence" value="ECO:0007669"/>
    <property type="project" value="UniProtKB-KW"/>
</dbReference>
<dbReference type="PANTHER" id="PTHR13683:SF768">
    <property type="entry name" value="EUKARYOTIC ASPARTYL PROTEASE FAMILY PROTEIN"/>
    <property type="match status" value="1"/>
</dbReference>
<keyword evidence="7" id="KW-0472">Membrane</keyword>
<dbReference type="Proteomes" id="UP001177140">
    <property type="component" value="Unassembled WGS sequence"/>
</dbReference>
<dbReference type="AlphaFoldDB" id="A0AA41SDT1"/>
<feature type="transmembrane region" description="Helical" evidence="7">
    <location>
        <begin position="6"/>
        <end position="25"/>
    </location>
</feature>
<keyword evidence="7" id="KW-1133">Transmembrane helix</keyword>
<dbReference type="InterPro" id="IPR033121">
    <property type="entry name" value="PEPTIDASE_A1"/>
</dbReference>
<dbReference type="InterPro" id="IPR032861">
    <property type="entry name" value="TAXi_N"/>
</dbReference>
<evidence type="ECO:0000313" key="9">
    <source>
        <dbReference type="EMBL" id="MCL7031648.1"/>
    </source>
</evidence>
<accession>A0AA41SDT1</accession>
<dbReference type="GO" id="GO:0004190">
    <property type="term" value="F:aspartic-type endopeptidase activity"/>
    <property type="evidence" value="ECO:0007669"/>
    <property type="project" value="UniProtKB-KW"/>
</dbReference>
<dbReference type="Gene3D" id="2.40.70.10">
    <property type="entry name" value="Acid Proteases"/>
    <property type="match status" value="2"/>
</dbReference>
<dbReference type="Pfam" id="PF14543">
    <property type="entry name" value="TAXi_N"/>
    <property type="match status" value="1"/>
</dbReference>
<feature type="domain" description="Peptidase A1" evidence="8">
    <location>
        <begin position="78"/>
        <end position="433"/>
    </location>
</feature>
<evidence type="ECO:0000256" key="1">
    <source>
        <dbReference type="ARBA" id="ARBA00007447"/>
    </source>
</evidence>
<sequence>MGICNIIFFFFVLLLQVFSIVFVNGEGGVFKVKHKFGGEANRSLKDLTVHDKNRHGRYLAAIDVPLGGDGKATGTGLYYTKLAIGSPSKDYFLHVDTGSDILWVNCVQCSPCAKDTDIDDLTLKLYDPKSSVTAALVPCSSGFCTNFNKGPIPSCVSNGVCAYGLQYGDGSGSVGYFVQDVIGFDQVFGNLQTTTGNSSITFGCGLQQTGNLASSAGALDGLIGFGASSTSMLSQLASSGKVKKKFAHCLDSKNGGGIFAIGDVVHPTLKTTPLVPNVSHYNVNMESVQVGNTVLKIPKQVFTAGDGKGTIIDSGTTLAYLPGEIFDPLRQLILTSQANLNIHLVDNLLECFKFDKSIDDSFPTVTFGFENSLKLNVYPHDYLVPYENEWCFGWQDSENLQSDVVKDLIILGDLVLTNKLVLYDLENQVLGLLDYNCSSTIGLKDEASGAVNQVGSHDLSSSPVRYHMDFGRVMKFFLLSLIMLYNCI</sequence>
<keyword evidence="2" id="KW-0645">Protease</keyword>
<dbReference type="InterPro" id="IPR021109">
    <property type="entry name" value="Peptidase_aspartic_dom_sf"/>
</dbReference>
<evidence type="ECO:0000256" key="2">
    <source>
        <dbReference type="ARBA" id="ARBA00022670"/>
    </source>
</evidence>
<keyword evidence="5" id="KW-0325">Glycoprotein</keyword>
<dbReference type="InterPro" id="IPR034161">
    <property type="entry name" value="Pepsin-like_plant"/>
</dbReference>
<dbReference type="EMBL" id="JAJJMA010114304">
    <property type="protein sequence ID" value="MCL7031648.1"/>
    <property type="molecule type" value="Genomic_DNA"/>
</dbReference>
<keyword evidence="3" id="KW-0064">Aspartyl protease</keyword>
<evidence type="ECO:0000256" key="3">
    <source>
        <dbReference type="ARBA" id="ARBA00022750"/>
    </source>
</evidence>
<evidence type="ECO:0000256" key="6">
    <source>
        <dbReference type="PIRSR" id="PIRSR601461-1"/>
    </source>
</evidence>
<dbReference type="PRINTS" id="PR00792">
    <property type="entry name" value="PEPSIN"/>
</dbReference>
<dbReference type="PROSITE" id="PS51767">
    <property type="entry name" value="PEPTIDASE_A1"/>
    <property type="match status" value="1"/>
</dbReference>
<gene>
    <name evidence="9" type="ORF">MKW94_018559</name>
</gene>
<protein>
    <recommendedName>
        <fullName evidence="8">Peptidase A1 domain-containing protein</fullName>
    </recommendedName>
</protein>
<dbReference type="InterPro" id="IPR032799">
    <property type="entry name" value="TAXi_C"/>
</dbReference>
<keyword evidence="4" id="KW-0378">Hydrolase</keyword>
<evidence type="ECO:0000313" key="10">
    <source>
        <dbReference type="Proteomes" id="UP001177140"/>
    </source>
</evidence>
<keyword evidence="7" id="KW-0812">Transmembrane</keyword>
<feature type="active site" evidence="6">
    <location>
        <position position="313"/>
    </location>
</feature>
<dbReference type="SUPFAM" id="SSF50630">
    <property type="entry name" value="Acid proteases"/>
    <property type="match status" value="1"/>
</dbReference>
<dbReference type="InterPro" id="IPR001461">
    <property type="entry name" value="Aspartic_peptidase_A1"/>
</dbReference>
<evidence type="ECO:0000256" key="5">
    <source>
        <dbReference type="ARBA" id="ARBA00023180"/>
    </source>
</evidence>
<proteinExistence type="inferred from homology"/>
<comment type="caution">
    <text evidence="9">The sequence shown here is derived from an EMBL/GenBank/DDBJ whole genome shotgun (WGS) entry which is preliminary data.</text>
</comment>
<organism evidence="9 10">
    <name type="scientific">Papaver nudicaule</name>
    <name type="common">Iceland poppy</name>
    <dbReference type="NCBI Taxonomy" id="74823"/>
    <lineage>
        <taxon>Eukaryota</taxon>
        <taxon>Viridiplantae</taxon>
        <taxon>Streptophyta</taxon>
        <taxon>Embryophyta</taxon>
        <taxon>Tracheophyta</taxon>
        <taxon>Spermatophyta</taxon>
        <taxon>Magnoliopsida</taxon>
        <taxon>Ranunculales</taxon>
        <taxon>Papaveraceae</taxon>
        <taxon>Papaveroideae</taxon>
        <taxon>Papaver</taxon>
    </lineage>
</organism>
<keyword evidence="10" id="KW-1185">Reference proteome</keyword>
<dbReference type="PANTHER" id="PTHR13683">
    <property type="entry name" value="ASPARTYL PROTEASES"/>
    <property type="match status" value="1"/>
</dbReference>
<dbReference type="CDD" id="cd05476">
    <property type="entry name" value="pepsin_A_like_plant"/>
    <property type="match status" value="1"/>
</dbReference>
<comment type="similarity">
    <text evidence="1">Belongs to the peptidase A1 family.</text>
</comment>
<evidence type="ECO:0000256" key="7">
    <source>
        <dbReference type="SAM" id="Phobius"/>
    </source>
</evidence>
<dbReference type="Pfam" id="PF14541">
    <property type="entry name" value="TAXi_C"/>
    <property type="match status" value="1"/>
</dbReference>
<evidence type="ECO:0000259" key="8">
    <source>
        <dbReference type="PROSITE" id="PS51767"/>
    </source>
</evidence>
<feature type="active site" evidence="6">
    <location>
        <position position="96"/>
    </location>
</feature>